<proteinExistence type="predicted"/>
<evidence type="ECO:0000313" key="3">
    <source>
        <dbReference type="Proteomes" id="UP000070572"/>
    </source>
</evidence>
<evidence type="ECO:0000259" key="1">
    <source>
        <dbReference type="Pfam" id="PF17844"/>
    </source>
</evidence>
<name>A0AB34X059_9ACTO</name>
<gene>
    <name evidence="2" type="ORF">HMPREF1862_00722</name>
</gene>
<evidence type="ECO:0000313" key="2">
    <source>
        <dbReference type="EMBL" id="KXB81000.1"/>
    </source>
</evidence>
<feature type="domain" description="Bacterial SCP orthologue" evidence="1">
    <location>
        <begin position="23"/>
        <end position="115"/>
    </location>
</feature>
<comment type="caution">
    <text evidence="2">The sequence shown here is derived from an EMBL/GenBank/DDBJ whole genome shotgun (WGS) entry which is preliminary data.</text>
</comment>
<accession>A0AB34X059</accession>
<reference evidence="2 3" key="1">
    <citation type="submission" date="2016-01" db="EMBL/GenBank/DDBJ databases">
        <authorList>
            <person name="Mitreva M."/>
            <person name="Pepin K.H."/>
            <person name="Mihindukulasuriya K.A."/>
            <person name="Fulton R."/>
            <person name="Fronick C."/>
            <person name="O'Laughlin M."/>
            <person name="Miner T."/>
            <person name="Herter B."/>
            <person name="Rosa B.A."/>
            <person name="Cordes M."/>
            <person name="Tomlinson C."/>
            <person name="Wollam A."/>
            <person name="Palsikar V.B."/>
            <person name="Mardis E.R."/>
            <person name="Wilson R.K."/>
        </authorList>
    </citation>
    <scope>NUCLEOTIDE SEQUENCE [LARGE SCALE GENOMIC DNA]</scope>
    <source>
        <strain evidence="2 3">DNF00696</strain>
    </source>
</reference>
<dbReference type="Pfam" id="PF17844">
    <property type="entry name" value="SCP_3"/>
    <property type="match status" value="1"/>
</dbReference>
<dbReference type="Gene3D" id="3.30.1050.40">
    <property type="match status" value="1"/>
</dbReference>
<protein>
    <recommendedName>
        <fullName evidence="1">Bacterial SCP orthologue domain-containing protein</fullName>
    </recommendedName>
</protein>
<dbReference type="Proteomes" id="UP000070572">
    <property type="component" value="Unassembled WGS sequence"/>
</dbReference>
<dbReference type="RefSeq" id="WP_060920303.1">
    <property type="nucleotide sequence ID" value="NZ_KQ960683.1"/>
</dbReference>
<organism evidence="2 3">
    <name type="scientific">Varibaculum cambriense</name>
    <dbReference type="NCBI Taxonomy" id="184870"/>
    <lineage>
        <taxon>Bacteria</taxon>
        <taxon>Bacillati</taxon>
        <taxon>Actinomycetota</taxon>
        <taxon>Actinomycetes</taxon>
        <taxon>Actinomycetales</taxon>
        <taxon>Actinomycetaceae</taxon>
        <taxon>Varibaculum</taxon>
    </lineage>
</organism>
<sequence>MGRKISAEDGQAALAAWSRGNASRADQGAAVRYSLQVLAQRHPGQAVEVRVPPFGAVQIGTGTVHRRGTPPAVVEMKTDTWLSLATGSLTWGKAVNAQEINATGVGSDLTTYLPVFSLPGPRSK</sequence>
<dbReference type="InterPro" id="IPR041629">
    <property type="entry name" value="SCP_3"/>
</dbReference>
<dbReference type="EMBL" id="LSDN01000013">
    <property type="protein sequence ID" value="KXB81000.1"/>
    <property type="molecule type" value="Genomic_DNA"/>
</dbReference>
<dbReference type="AlphaFoldDB" id="A0AB34X059"/>